<evidence type="ECO:0000313" key="2">
    <source>
        <dbReference type="Proteomes" id="UP001056120"/>
    </source>
</evidence>
<keyword evidence="2" id="KW-1185">Reference proteome</keyword>
<reference evidence="1 2" key="2">
    <citation type="journal article" date="2022" name="Mol. Ecol. Resour.">
        <title>The genomes of chicory, endive, great burdock and yacon provide insights into Asteraceae paleo-polyploidization history and plant inulin production.</title>
        <authorList>
            <person name="Fan W."/>
            <person name="Wang S."/>
            <person name="Wang H."/>
            <person name="Wang A."/>
            <person name="Jiang F."/>
            <person name="Liu H."/>
            <person name="Zhao H."/>
            <person name="Xu D."/>
            <person name="Zhang Y."/>
        </authorList>
    </citation>
    <scope>NUCLEOTIDE SEQUENCE [LARGE SCALE GENOMIC DNA]</scope>
    <source>
        <strain evidence="2">cv. Yunnan</strain>
        <tissue evidence="1">Leaves</tissue>
    </source>
</reference>
<organism evidence="1 2">
    <name type="scientific">Smallanthus sonchifolius</name>
    <dbReference type="NCBI Taxonomy" id="185202"/>
    <lineage>
        <taxon>Eukaryota</taxon>
        <taxon>Viridiplantae</taxon>
        <taxon>Streptophyta</taxon>
        <taxon>Embryophyta</taxon>
        <taxon>Tracheophyta</taxon>
        <taxon>Spermatophyta</taxon>
        <taxon>Magnoliopsida</taxon>
        <taxon>eudicotyledons</taxon>
        <taxon>Gunneridae</taxon>
        <taxon>Pentapetalae</taxon>
        <taxon>asterids</taxon>
        <taxon>campanulids</taxon>
        <taxon>Asterales</taxon>
        <taxon>Asteraceae</taxon>
        <taxon>Asteroideae</taxon>
        <taxon>Heliantheae alliance</taxon>
        <taxon>Millerieae</taxon>
        <taxon>Smallanthus</taxon>
    </lineage>
</organism>
<accession>A0ACB9C943</accession>
<gene>
    <name evidence="1" type="ORF">L1987_61872</name>
</gene>
<dbReference type="Proteomes" id="UP001056120">
    <property type="component" value="Linkage Group LG21"/>
</dbReference>
<comment type="caution">
    <text evidence="1">The sequence shown here is derived from an EMBL/GenBank/DDBJ whole genome shotgun (WGS) entry which is preliminary data.</text>
</comment>
<name>A0ACB9C943_9ASTR</name>
<proteinExistence type="predicted"/>
<evidence type="ECO:0000313" key="1">
    <source>
        <dbReference type="EMBL" id="KAI3730698.1"/>
    </source>
</evidence>
<sequence>MGDEILIPETFISKLDASDPLYLHASDSSCFTVVNIKLKGTENYTVWANAMKLFLQAKNKLGFIDGNCKKSTDNEVLALQWERCNSVVLTWILNSVSDELYVGQVYSKLASEVWTDLRETYDKVDGSVVFNLYQKINSVSQNGTSVSEYYHKLNTMWKQFDAIVQLPSCVCNASKAFNDFNQLIKLMQFLMGLDDIYQPVRTSLLTQDPLPTIKTAFSIISREESHRGSFTSSKSPNVGFVSKTKQFFDNKKKIFKGPNPNLKCTHCSKLGHTVEKCFELVGFPQGYKFKAGQGSNQVNKNGVSNNTSNSASASIPTTPLSSDQITKLLSLLNERTVEDPQGSNVGGTILSSFSANCFSKCVYGISSESNSVASGWVIDSGANQHMIMSDKNLLNQIDVSDFNITVKHPNGTNAKVTKIGCLKITDQVILSDVFVVPEYYVNLMSVYKLTRDNKLCVVFDEHQCSIQDLYTKKTLVTGSQIDGLYLCGDVSNSSKVCFNSFNVSDLWHSRLGHPSEHVLTVLKNRLKIEKIGHIMPCDVCHRAKQHREPFPLSDHKSSAVGELVHLDVWGPYKVQSREGYKYFLTIVDDYTRSVWVYLLKNKSEVFFSIEIFCTMIKTQFDRHVKVFRSDNGTEFVNNQMSDFVKKNGIIHQTSCAHTPQQNDIVERKHRHLLNVARTLLFQSGVPLGFWSDCVLTAAYLINRTPSSILNGKSPYELMFNFQPSLNHLRVFGCLCFSTILNNTNKFAFHAEKCVFIGYSFVKKGFKLWSLDKKQVLFSRDVKFYETIFPFKESKLLTDHVFTPASLINSLNFFDVFYQSQSKDPNGEIPNDEEGNLREKPADFQQPESYSQTVRDVADSGQSNIQKNTSEVDLQSPHQSTCIKETCSQQSHGSENNTGEAENVARSYDEQNSPEGINDPVVSVRRSNRNTVFPKKLNDFLVEGKVKYGMEKVVNYSKLSFENKCFATNLNKSVEPNSFKNAKHDVNWLNAMNEEMEALNRNNTWTLVHLPKGRKPIGCRWIYKIKYKSNGEIERYKARLVAKGYSQKEGVDFYETFSPVVKMTTIRCVIAIAVEHNWSLFQLDVNNAFLYGDLQEDVYMCLPEGYFSETETKVCKLNKSLYGLKQAPRMWNEKLVGALLEVGFVQSKCDYSLFVKIEKSMLIVLLVYVDDIVVTGNDLTEIEKIKHFLKTKFLIKDLGVLKYFLGIEVIKSEKGICLNQRKYCMDLLTEFGLSGCKPVNTPIEQHYILMGLCKKNGSTLLNVSEYQKLIGKLIYLSHTRPDISYAVQFLSQFMHKPTNIHLQIALRLLRYLKRAPGNGILFSKGKKFDISAYANSDWGKCLESRRSVTGFAVFLGNCLVSWKSKKQSTVSRSSAEAEYRSMCAATCEVMWLINVLNELQVPVKLPVDLFCDNNAAVSIAANPVFHDRTKHFELDLFFLREKISSGVIKTVFVKSEYQVADVFTKGLLANQHAILSAKLGMFNCFGL</sequence>
<dbReference type="EMBL" id="CM042038">
    <property type="protein sequence ID" value="KAI3730698.1"/>
    <property type="molecule type" value="Genomic_DNA"/>
</dbReference>
<protein>
    <submittedName>
        <fullName evidence="1">Uncharacterized protein</fullName>
    </submittedName>
</protein>
<reference evidence="2" key="1">
    <citation type="journal article" date="2022" name="Mol. Ecol. Resour.">
        <title>The genomes of chicory, endive, great burdock and yacon provide insights into Asteraceae palaeo-polyploidization history and plant inulin production.</title>
        <authorList>
            <person name="Fan W."/>
            <person name="Wang S."/>
            <person name="Wang H."/>
            <person name="Wang A."/>
            <person name="Jiang F."/>
            <person name="Liu H."/>
            <person name="Zhao H."/>
            <person name="Xu D."/>
            <person name="Zhang Y."/>
        </authorList>
    </citation>
    <scope>NUCLEOTIDE SEQUENCE [LARGE SCALE GENOMIC DNA]</scope>
    <source>
        <strain evidence="2">cv. Yunnan</strain>
    </source>
</reference>